<organism evidence="2 3">
    <name type="scientific">Hansschlegelia plantiphila</name>
    <dbReference type="NCBI Taxonomy" id="374655"/>
    <lineage>
        <taxon>Bacteria</taxon>
        <taxon>Pseudomonadati</taxon>
        <taxon>Pseudomonadota</taxon>
        <taxon>Alphaproteobacteria</taxon>
        <taxon>Hyphomicrobiales</taxon>
        <taxon>Methylopilaceae</taxon>
        <taxon>Hansschlegelia</taxon>
    </lineage>
</organism>
<dbReference type="PANTHER" id="PTHR43591">
    <property type="entry name" value="METHYLTRANSFERASE"/>
    <property type="match status" value="1"/>
</dbReference>
<proteinExistence type="predicted"/>
<dbReference type="InterPro" id="IPR013216">
    <property type="entry name" value="Methyltransf_11"/>
</dbReference>
<dbReference type="AlphaFoldDB" id="A0A9W6J4L4"/>
<dbReference type="GO" id="GO:0008757">
    <property type="term" value="F:S-adenosylmethionine-dependent methyltransferase activity"/>
    <property type="evidence" value="ECO:0007669"/>
    <property type="project" value="InterPro"/>
</dbReference>
<dbReference type="EMBL" id="BSFI01000023">
    <property type="protein sequence ID" value="GLK69711.1"/>
    <property type="molecule type" value="Genomic_DNA"/>
</dbReference>
<dbReference type="Gene3D" id="3.40.50.150">
    <property type="entry name" value="Vaccinia Virus protein VP39"/>
    <property type="match status" value="1"/>
</dbReference>
<dbReference type="RefSeq" id="WP_271169932.1">
    <property type="nucleotide sequence ID" value="NZ_BSFI01000023.1"/>
</dbReference>
<dbReference type="Pfam" id="PF08241">
    <property type="entry name" value="Methyltransf_11"/>
    <property type="match status" value="1"/>
</dbReference>
<dbReference type="PANTHER" id="PTHR43591:SF109">
    <property type="entry name" value="METHYLTRANSFERASE TYPE 11 DOMAIN-CONTAINING PROTEIN"/>
    <property type="match status" value="1"/>
</dbReference>
<protein>
    <recommendedName>
        <fullName evidence="1">Methyltransferase type 11 domain-containing protein</fullName>
    </recommendedName>
</protein>
<reference evidence="2" key="1">
    <citation type="journal article" date="2014" name="Int. J. Syst. Evol. Microbiol.">
        <title>Complete genome sequence of Corynebacterium casei LMG S-19264T (=DSM 44701T), isolated from a smear-ripened cheese.</title>
        <authorList>
            <consortium name="US DOE Joint Genome Institute (JGI-PGF)"/>
            <person name="Walter F."/>
            <person name="Albersmeier A."/>
            <person name="Kalinowski J."/>
            <person name="Ruckert C."/>
        </authorList>
    </citation>
    <scope>NUCLEOTIDE SEQUENCE</scope>
    <source>
        <strain evidence="2">VKM B-2347</strain>
    </source>
</reference>
<name>A0A9W6J4L4_9HYPH</name>
<sequence length="278" mass="31064">MNDENIDRQTVRSFGDEWARYDQSSLGGVEWEAMFNAYFAIFPWERLAEGAEGFDMGCGSGRWARGVAPRVGRLNCIDPSAEALEVARRNLGPQANVSFHNAGADDVPLGEASQDFGYSLGVLHHIPDTAAALRACTKLLKPGAPFLLYLYYRFDNRPAWFRALWRASDLFRRTVSGLPDRPKSVATDALAATVYWPLARGARLAERLGADVSALPLSYYRNLSFYTMRTDSRDRFGTPLEQRFTRGEIVRMMSEAGLGDVVVSEREPYWVACGMKLA</sequence>
<feature type="domain" description="Methyltransferase type 11" evidence="1">
    <location>
        <begin position="55"/>
        <end position="146"/>
    </location>
</feature>
<evidence type="ECO:0000259" key="1">
    <source>
        <dbReference type="Pfam" id="PF08241"/>
    </source>
</evidence>
<dbReference type="InterPro" id="IPR029063">
    <property type="entry name" value="SAM-dependent_MTases_sf"/>
</dbReference>
<accession>A0A9W6J4L4</accession>
<evidence type="ECO:0000313" key="2">
    <source>
        <dbReference type="EMBL" id="GLK69711.1"/>
    </source>
</evidence>
<dbReference type="CDD" id="cd02440">
    <property type="entry name" value="AdoMet_MTases"/>
    <property type="match status" value="1"/>
</dbReference>
<evidence type="ECO:0000313" key="3">
    <source>
        <dbReference type="Proteomes" id="UP001143372"/>
    </source>
</evidence>
<gene>
    <name evidence="2" type="ORF">GCM10008179_33490</name>
</gene>
<reference evidence="2" key="2">
    <citation type="submission" date="2023-01" db="EMBL/GenBank/DDBJ databases">
        <authorList>
            <person name="Sun Q."/>
            <person name="Evtushenko L."/>
        </authorList>
    </citation>
    <scope>NUCLEOTIDE SEQUENCE</scope>
    <source>
        <strain evidence="2">VKM B-2347</strain>
    </source>
</reference>
<keyword evidence="3" id="KW-1185">Reference proteome</keyword>
<dbReference type="SUPFAM" id="SSF53335">
    <property type="entry name" value="S-adenosyl-L-methionine-dependent methyltransferases"/>
    <property type="match status" value="1"/>
</dbReference>
<dbReference type="Proteomes" id="UP001143372">
    <property type="component" value="Unassembled WGS sequence"/>
</dbReference>
<comment type="caution">
    <text evidence="2">The sequence shown here is derived from an EMBL/GenBank/DDBJ whole genome shotgun (WGS) entry which is preliminary data.</text>
</comment>